<accession>A0ACB8BIT7</accession>
<dbReference type="Proteomes" id="UP000790709">
    <property type="component" value="Unassembled WGS sequence"/>
</dbReference>
<gene>
    <name evidence="1" type="ORF">BV22DRAFT_1047291</name>
</gene>
<proteinExistence type="predicted"/>
<sequence>MPFHSNFLALFTPSGNKQSPKHFMFDGKLILPANATVSPPFGPNGNKAKALHISPRSSPDASQLCSSFSKAARLTEKRQHRSILDLDLPSNPSLDHHPTLFDTGSSHTTLGVLRAYPTALEAKCQSENDLVKRRVKRCRLEGQLFKGQLAGCKKRPSLPDFGLEILINANDEDDSFNSGGDSNSNSYSSTNSSLDECHTPEDSSEEVFSGSLGVISTGKEERGDGHLAISDLFQRLSLLLEPLALMSALSVVIMAEGLLRTQLVDARTAMLLLRGFSSVVTGRSHCSRGYYPTTLNSKGTRPYGIQDHNNIMTPTSKFQATGLAIKALKLSRVRHDHGTWVIPMKEGTFTPQHITSNLPGGPPTSTSPTACLCAMLTPGQEVILKQWKIPVCSPGHYHPAINAYQMGRLGGPSFLTLNQGQTGDAGGPGGPAYHEPVQNIQGSSTVSHPLQQVGANCRYAPYPCYKGATSLKYQWNTAVDDVNKFLSLSHGDGRAPKRGKKHKEPTADSTKLISYDMAARRWLAVQTQSHAWFRVLSLAWRYILGHTFFEQPDITDATLKALAEKTVLWSTNKVQQTEHIVCADVDSTFKNEQHRLSATLEFLVDTITCVKDFLHTLLSSAIADLIVSHSDEVVDQPPSYFNSKRDSKEVSKEVHQQLCWDPYISYAHWHEYICVTARKQDINTPRSNSASSGRSASPSD</sequence>
<protein>
    <submittedName>
        <fullName evidence="1">Uncharacterized protein</fullName>
    </submittedName>
</protein>
<organism evidence="1 2">
    <name type="scientific">Leucogyrophana mollusca</name>
    <dbReference type="NCBI Taxonomy" id="85980"/>
    <lineage>
        <taxon>Eukaryota</taxon>
        <taxon>Fungi</taxon>
        <taxon>Dikarya</taxon>
        <taxon>Basidiomycota</taxon>
        <taxon>Agaricomycotina</taxon>
        <taxon>Agaricomycetes</taxon>
        <taxon>Agaricomycetidae</taxon>
        <taxon>Boletales</taxon>
        <taxon>Boletales incertae sedis</taxon>
        <taxon>Leucogyrophana</taxon>
    </lineage>
</organism>
<evidence type="ECO:0000313" key="2">
    <source>
        <dbReference type="Proteomes" id="UP000790709"/>
    </source>
</evidence>
<evidence type="ECO:0000313" key="1">
    <source>
        <dbReference type="EMBL" id="KAH7924722.1"/>
    </source>
</evidence>
<keyword evidence="2" id="KW-1185">Reference proteome</keyword>
<comment type="caution">
    <text evidence="1">The sequence shown here is derived from an EMBL/GenBank/DDBJ whole genome shotgun (WGS) entry which is preliminary data.</text>
</comment>
<name>A0ACB8BIT7_9AGAM</name>
<reference evidence="1" key="1">
    <citation type="journal article" date="2021" name="New Phytol.">
        <title>Evolutionary innovations through gain and loss of genes in the ectomycorrhizal Boletales.</title>
        <authorList>
            <person name="Wu G."/>
            <person name="Miyauchi S."/>
            <person name="Morin E."/>
            <person name="Kuo A."/>
            <person name="Drula E."/>
            <person name="Varga T."/>
            <person name="Kohler A."/>
            <person name="Feng B."/>
            <person name="Cao Y."/>
            <person name="Lipzen A."/>
            <person name="Daum C."/>
            <person name="Hundley H."/>
            <person name="Pangilinan J."/>
            <person name="Johnson J."/>
            <person name="Barry K."/>
            <person name="LaButti K."/>
            <person name="Ng V."/>
            <person name="Ahrendt S."/>
            <person name="Min B."/>
            <person name="Choi I.G."/>
            <person name="Park H."/>
            <person name="Plett J.M."/>
            <person name="Magnuson J."/>
            <person name="Spatafora J.W."/>
            <person name="Nagy L.G."/>
            <person name="Henrissat B."/>
            <person name="Grigoriev I.V."/>
            <person name="Yang Z.L."/>
            <person name="Xu J."/>
            <person name="Martin F.M."/>
        </authorList>
    </citation>
    <scope>NUCLEOTIDE SEQUENCE</scope>
    <source>
        <strain evidence="1">KUC20120723A-06</strain>
    </source>
</reference>
<dbReference type="EMBL" id="MU266418">
    <property type="protein sequence ID" value="KAH7924722.1"/>
    <property type="molecule type" value="Genomic_DNA"/>
</dbReference>